<dbReference type="InterPro" id="IPR000212">
    <property type="entry name" value="DNA_helicase_UvrD/REP"/>
</dbReference>
<evidence type="ECO:0000256" key="1">
    <source>
        <dbReference type="ARBA" id="ARBA00022741"/>
    </source>
</evidence>
<evidence type="ECO:0000313" key="7">
    <source>
        <dbReference type="Proteomes" id="UP000275777"/>
    </source>
</evidence>
<evidence type="ECO:0000259" key="5">
    <source>
        <dbReference type="Pfam" id="PF00580"/>
    </source>
</evidence>
<dbReference type="GO" id="GO:0009338">
    <property type="term" value="C:exodeoxyribonuclease V complex"/>
    <property type="evidence" value="ECO:0007669"/>
    <property type="project" value="TreeGrafter"/>
</dbReference>
<dbReference type="Gene3D" id="3.40.50.300">
    <property type="entry name" value="P-loop containing nucleotide triphosphate hydrolases"/>
    <property type="match status" value="1"/>
</dbReference>
<organism evidence="6 7">
    <name type="scientific">Chromobacterium violaceum</name>
    <dbReference type="NCBI Taxonomy" id="536"/>
    <lineage>
        <taxon>Bacteria</taxon>
        <taxon>Pseudomonadati</taxon>
        <taxon>Pseudomonadota</taxon>
        <taxon>Betaproteobacteria</taxon>
        <taxon>Neisseriales</taxon>
        <taxon>Chromobacteriaceae</taxon>
        <taxon>Chromobacterium</taxon>
    </lineage>
</organism>
<evidence type="ECO:0000256" key="3">
    <source>
        <dbReference type="ARBA" id="ARBA00022806"/>
    </source>
</evidence>
<dbReference type="InterPro" id="IPR027417">
    <property type="entry name" value="P-loop_NTPase"/>
</dbReference>
<dbReference type="GO" id="GO:0000725">
    <property type="term" value="P:recombinational repair"/>
    <property type="evidence" value="ECO:0007669"/>
    <property type="project" value="TreeGrafter"/>
</dbReference>
<dbReference type="InterPro" id="IPR014016">
    <property type="entry name" value="UvrD-like_ATP-bd"/>
</dbReference>
<dbReference type="GO" id="GO:0005524">
    <property type="term" value="F:ATP binding"/>
    <property type="evidence" value="ECO:0007669"/>
    <property type="project" value="UniProtKB-KW"/>
</dbReference>
<dbReference type="PANTHER" id="PTHR11070:SF23">
    <property type="entry name" value="RECBCD ENZYME SUBUNIT RECB"/>
    <property type="match status" value="1"/>
</dbReference>
<dbReference type="GO" id="GO:0005829">
    <property type="term" value="C:cytosol"/>
    <property type="evidence" value="ECO:0007669"/>
    <property type="project" value="TreeGrafter"/>
</dbReference>
<dbReference type="AlphaFoldDB" id="A0A3S4IBL8"/>
<dbReference type="Proteomes" id="UP000275777">
    <property type="component" value="Chromosome"/>
</dbReference>
<dbReference type="EMBL" id="LR134182">
    <property type="protein sequence ID" value="VEB45402.1"/>
    <property type="molecule type" value="Genomic_DNA"/>
</dbReference>
<evidence type="ECO:0000256" key="4">
    <source>
        <dbReference type="ARBA" id="ARBA00022840"/>
    </source>
</evidence>
<evidence type="ECO:0000313" key="6">
    <source>
        <dbReference type="EMBL" id="VEB45402.1"/>
    </source>
</evidence>
<dbReference type="SUPFAM" id="SSF52540">
    <property type="entry name" value="P-loop containing nucleoside triphosphate hydrolases"/>
    <property type="match status" value="1"/>
</dbReference>
<dbReference type="GO" id="GO:0043138">
    <property type="term" value="F:3'-5' DNA helicase activity"/>
    <property type="evidence" value="ECO:0007669"/>
    <property type="project" value="TreeGrafter"/>
</dbReference>
<dbReference type="GO" id="GO:0003677">
    <property type="term" value="F:DNA binding"/>
    <property type="evidence" value="ECO:0007669"/>
    <property type="project" value="InterPro"/>
</dbReference>
<keyword evidence="1" id="KW-0547">Nucleotide-binding</keyword>
<dbReference type="PANTHER" id="PTHR11070">
    <property type="entry name" value="UVRD / RECB / PCRA DNA HELICASE FAMILY MEMBER"/>
    <property type="match status" value="1"/>
</dbReference>
<feature type="domain" description="UvrD-like helicase ATP-binding" evidence="5">
    <location>
        <begin position="5"/>
        <end position="78"/>
    </location>
</feature>
<sequence>MNAPQALDALNCPLQGVNLIEASAGTGKTWTIAALFARLLLEERDGAPPPAIERILVVTYTKAATAELRERLRRRLAEMLALLDGKADGDDFLRALAARFPEGRRATSPASG</sequence>
<keyword evidence="2 6" id="KW-0378">Hydrolase</keyword>
<reference evidence="6 7" key="1">
    <citation type="submission" date="2018-12" db="EMBL/GenBank/DDBJ databases">
        <authorList>
            <consortium name="Pathogen Informatics"/>
        </authorList>
    </citation>
    <scope>NUCLEOTIDE SEQUENCE [LARGE SCALE GENOMIC DNA]</scope>
    <source>
        <strain evidence="6 7">NCTC9695</strain>
    </source>
</reference>
<evidence type="ECO:0000256" key="2">
    <source>
        <dbReference type="ARBA" id="ARBA00022801"/>
    </source>
</evidence>
<keyword evidence="4" id="KW-0067">ATP-binding</keyword>
<name>A0A3S4IBL8_CHRVL</name>
<keyword evidence="3" id="KW-0347">Helicase</keyword>
<accession>A0A3S4IBL8</accession>
<dbReference type="EC" id="3.1.11.5" evidence="6"/>
<proteinExistence type="predicted"/>
<dbReference type="GO" id="GO:0008854">
    <property type="term" value="F:exodeoxyribonuclease V activity"/>
    <property type="evidence" value="ECO:0007669"/>
    <property type="project" value="UniProtKB-EC"/>
</dbReference>
<protein>
    <submittedName>
        <fullName evidence="6">Exodeoxyribonuclease V beta chain</fullName>
        <ecNumber evidence="6">3.1.11.5</ecNumber>
    </submittedName>
</protein>
<dbReference type="Pfam" id="PF00580">
    <property type="entry name" value="UvrD-helicase"/>
    <property type="match status" value="1"/>
</dbReference>
<gene>
    <name evidence="6" type="primary">recB_2</name>
    <name evidence="6" type="ORF">NCTC9695_05915</name>
</gene>